<feature type="compositionally biased region" description="Polar residues" evidence="1">
    <location>
        <begin position="166"/>
        <end position="179"/>
    </location>
</feature>
<dbReference type="EMBL" id="JAKWBI020000091">
    <property type="protein sequence ID" value="KAJ2903101.1"/>
    <property type="molecule type" value="Genomic_DNA"/>
</dbReference>
<feature type="domain" description="Tri-helical" evidence="3">
    <location>
        <begin position="349"/>
        <end position="436"/>
    </location>
</feature>
<dbReference type="Pfam" id="PF24465">
    <property type="entry name" value="Tri-helical"/>
    <property type="match status" value="2"/>
</dbReference>
<dbReference type="AlphaFoldDB" id="A0AAD5RSH1"/>
<feature type="compositionally biased region" description="Polar residues" evidence="1">
    <location>
        <begin position="597"/>
        <end position="612"/>
    </location>
</feature>
<name>A0AAD5RSH1_9PEZI</name>
<gene>
    <name evidence="5" type="ORF">MKZ38_010439</name>
</gene>
<feature type="compositionally biased region" description="Polar residues" evidence="1">
    <location>
        <begin position="541"/>
        <end position="577"/>
    </location>
</feature>
<feature type="region of interest" description="Disordered" evidence="1">
    <location>
        <begin position="461"/>
        <end position="577"/>
    </location>
</feature>
<dbReference type="PANTHER" id="PTHR38788:SF5">
    <property type="entry name" value="CLR5 DOMAIN-CONTAINING PROTEIN"/>
    <property type="match status" value="1"/>
</dbReference>
<dbReference type="Pfam" id="PF24962">
    <property type="entry name" value="DUF7767"/>
    <property type="match status" value="1"/>
</dbReference>
<dbReference type="InterPro" id="IPR056669">
    <property type="entry name" value="DUF7767"/>
</dbReference>
<feature type="domain" description="Clr5" evidence="2">
    <location>
        <begin position="3"/>
        <end position="52"/>
    </location>
</feature>
<feature type="domain" description="DUF7767" evidence="4">
    <location>
        <begin position="672"/>
        <end position="768"/>
    </location>
</feature>
<dbReference type="InterPro" id="IPR025676">
    <property type="entry name" value="Clr5_dom"/>
</dbReference>
<evidence type="ECO:0008006" key="7">
    <source>
        <dbReference type="Google" id="ProtNLM"/>
    </source>
</evidence>
<dbReference type="Pfam" id="PF14420">
    <property type="entry name" value="Clr5"/>
    <property type="match status" value="1"/>
</dbReference>
<evidence type="ECO:0000259" key="2">
    <source>
        <dbReference type="Pfam" id="PF14420"/>
    </source>
</evidence>
<feature type="domain" description="Tri-helical" evidence="3">
    <location>
        <begin position="254"/>
        <end position="339"/>
    </location>
</feature>
<feature type="compositionally biased region" description="Basic and acidic residues" evidence="1">
    <location>
        <begin position="122"/>
        <end position="144"/>
    </location>
</feature>
<keyword evidence="6" id="KW-1185">Reference proteome</keyword>
<evidence type="ECO:0000259" key="4">
    <source>
        <dbReference type="Pfam" id="PF24962"/>
    </source>
</evidence>
<evidence type="ECO:0000313" key="6">
    <source>
        <dbReference type="Proteomes" id="UP001201980"/>
    </source>
</evidence>
<sequence>MFDWTGYEKLIRRLYLEEKRSLEEVSDFLRVHHNFQPSKRTLQHKFQQWGFPRKHTIDKDDPKLQERIRELWAKNLGHGEILQVLVDVDGYDISDKDLARLRKKNKLLIRVGRPGQPKAVRKGADKYLKENDRGSKIVDGHGDLSDDSLCSNVTSDSGDEEEDGVSTGQIDSGSTSNQLGGLVETESSPVADEDLSPGALAKRVERKRQLERESAELWAAKKRRRRIKPRGGLPADPPQPPRFPSELTLEESKIFLELEDGNQYNEIRDRFQRVCEENDVVKKTIAGPEKWEILKDQLIRETAHLEARLWEPGAAKDSLDQRKLSLDIICMDVTKRMRAAGRRLTVGEAKNILGWNPEVGRDMKEKFQEILRKDHYFSIVETGEKRWKELRQEWIGQNPVIQACLDPPGGPGKHSPQESARAVDFLARDAAKRYKNDITRKHPTQMEAPKTFALVHGGEKISAKDASTERAKQLREAVKDPSALATAMHSRPVPHLVPTTPSLPDSSPPSATCTSPSSAVSTSRCHTIGQVEAVQPERQPQGIQPNTRSQGQPQQIQPLPTQRQTRSHSHSQLVSNQAPLLSAESDLSIESQLGLLTGQQPTPQSYMTQSTLSAHQQPSHQTQAQVQAQAQFLDLSLQPIPPMSGMSPMQMQQAQFAPPMPPTPMYRPQPPTDMAVFIRQAQTSGFGSQMNIATLSAGAGVGGIRNEAVTLSAVQGAMCDSVQGIVKGKNGAQELGIEIRSDEELGAYLGHVSRSEGGAPMFDVRLRWGAG</sequence>
<evidence type="ECO:0000259" key="3">
    <source>
        <dbReference type="Pfam" id="PF24465"/>
    </source>
</evidence>
<evidence type="ECO:0000256" key="1">
    <source>
        <dbReference type="SAM" id="MobiDB-lite"/>
    </source>
</evidence>
<comment type="caution">
    <text evidence="5">The sequence shown here is derived from an EMBL/GenBank/DDBJ whole genome shotgun (WGS) entry which is preliminary data.</text>
</comment>
<dbReference type="PANTHER" id="PTHR38788">
    <property type="entry name" value="CLR5 DOMAIN-CONTAINING PROTEIN"/>
    <property type="match status" value="1"/>
</dbReference>
<organism evidence="5 6">
    <name type="scientific">Zalerion maritima</name>
    <dbReference type="NCBI Taxonomy" id="339359"/>
    <lineage>
        <taxon>Eukaryota</taxon>
        <taxon>Fungi</taxon>
        <taxon>Dikarya</taxon>
        <taxon>Ascomycota</taxon>
        <taxon>Pezizomycotina</taxon>
        <taxon>Sordariomycetes</taxon>
        <taxon>Lulworthiomycetidae</taxon>
        <taxon>Lulworthiales</taxon>
        <taxon>Lulworthiaceae</taxon>
        <taxon>Zalerion</taxon>
    </lineage>
</organism>
<reference evidence="5" key="1">
    <citation type="submission" date="2022-07" db="EMBL/GenBank/DDBJ databases">
        <title>Draft genome sequence of Zalerion maritima ATCC 34329, a (micro)plastics degrading marine fungus.</title>
        <authorList>
            <person name="Paco A."/>
            <person name="Goncalves M.F.M."/>
            <person name="Rocha-Santos T.A.P."/>
            <person name="Alves A."/>
        </authorList>
    </citation>
    <scope>NUCLEOTIDE SEQUENCE</scope>
    <source>
        <strain evidence="5">ATCC 34329</strain>
    </source>
</reference>
<evidence type="ECO:0000313" key="5">
    <source>
        <dbReference type="EMBL" id="KAJ2903101.1"/>
    </source>
</evidence>
<feature type="compositionally biased region" description="Basic and acidic residues" evidence="1">
    <location>
        <begin position="461"/>
        <end position="479"/>
    </location>
</feature>
<dbReference type="Proteomes" id="UP001201980">
    <property type="component" value="Unassembled WGS sequence"/>
</dbReference>
<feature type="compositionally biased region" description="Low complexity" evidence="1">
    <location>
        <begin position="498"/>
        <end position="523"/>
    </location>
</feature>
<feature type="compositionally biased region" description="Low complexity" evidence="1">
    <location>
        <begin position="613"/>
        <end position="625"/>
    </location>
</feature>
<protein>
    <recommendedName>
        <fullName evidence="7">Clr5 domain-containing protein</fullName>
    </recommendedName>
</protein>
<feature type="region of interest" description="Disordered" evidence="1">
    <location>
        <begin position="112"/>
        <end position="207"/>
    </location>
</feature>
<feature type="region of interest" description="Disordered" evidence="1">
    <location>
        <begin position="597"/>
        <end position="625"/>
    </location>
</feature>
<dbReference type="InterPro" id="IPR057940">
    <property type="entry name" value="Tri-helical_dom"/>
</dbReference>
<proteinExistence type="predicted"/>
<accession>A0AAD5RSH1</accession>